<evidence type="ECO:0000313" key="3">
    <source>
        <dbReference type="Proteomes" id="UP000807159"/>
    </source>
</evidence>
<protein>
    <submittedName>
        <fullName evidence="2">Uncharacterized protein</fullName>
    </submittedName>
</protein>
<sequence length="241" mass="26468">MLLLLFAALGGRIPATVLLLLIATHSVVISFTGGGKSSVGMANDQRPWSLGFLLLYCPLTSLLISPSFPRGAAIRVFWCTSKEKRNEGSEDGKGGLGRERELLMRARYGAVSGKRGKERDELVVCVLSSRSHMEESLPLAWQKIGALRVSVFCSFTDLRLPLIFLHLLCNDLLRGAAVRVFWFTSKEKGNEGSGDGKGGLGRERELLMRARHKVVSGKRGKERDEPVVCGVGQPRGKRGFW</sequence>
<feature type="transmembrane region" description="Helical" evidence="1">
    <location>
        <begin position="50"/>
        <end position="68"/>
    </location>
</feature>
<keyword evidence="1" id="KW-0472">Membrane</keyword>
<gene>
    <name evidence="2" type="ORF">H0E87_015137</name>
</gene>
<keyword evidence="1" id="KW-0812">Transmembrane</keyword>
<dbReference type="Proteomes" id="UP000807159">
    <property type="component" value="Chromosome 8"/>
</dbReference>
<keyword evidence="3" id="KW-1185">Reference proteome</keyword>
<accession>A0A8T2Y3S7</accession>
<reference evidence="2" key="1">
    <citation type="journal article" date="2021" name="J. Hered.">
        <title>Genome Assembly of Salicaceae Populus deltoides (Eastern Cottonwood) I-69 Based on Nanopore Sequencing and Hi-C Technologies.</title>
        <authorList>
            <person name="Bai S."/>
            <person name="Wu H."/>
            <person name="Zhang J."/>
            <person name="Pan Z."/>
            <person name="Zhao W."/>
            <person name="Li Z."/>
            <person name="Tong C."/>
        </authorList>
    </citation>
    <scope>NUCLEOTIDE SEQUENCE</scope>
    <source>
        <tissue evidence="2">Leaf</tissue>
    </source>
</reference>
<dbReference type="AlphaFoldDB" id="A0A8T2Y3S7"/>
<name>A0A8T2Y3S7_POPDE</name>
<dbReference type="EMBL" id="JACEGQ020000008">
    <property type="protein sequence ID" value="KAH8499778.1"/>
    <property type="molecule type" value="Genomic_DNA"/>
</dbReference>
<evidence type="ECO:0000313" key="2">
    <source>
        <dbReference type="EMBL" id="KAH8499778.1"/>
    </source>
</evidence>
<keyword evidence="1" id="KW-1133">Transmembrane helix</keyword>
<comment type="caution">
    <text evidence="2">The sequence shown here is derived from an EMBL/GenBank/DDBJ whole genome shotgun (WGS) entry which is preliminary data.</text>
</comment>
<organism evidence="2 3">
    <name type="scientific">Populus deltoides</name>
    <name type="common">Eastern poplar</name>
    <name type="synonym">Eastern cottonwood</name>
    <dbReference type="NCBI Taxonomy" id="3696"/>
    <lineage>
        <taxon>Eukaryota</taxon>
        <taxon>Viridiplantae</taxon>
        <taxon>Streptophyta</taxon>
        <taxon>Embryophyta</taxon>
        <taxon>Tracheophyta</taxon>
        <taxon>Spermatophyta</taxon>
        <taxon>Magnoliopsida</taxon>
        <taxon>eudicotyledons</taxon>
        <taxon>Gunneridae</taxon>
        <taxon>Pentapetalae</taxon>
        <taxon>rosids</taxon>
        <taxon>fabids</taxon>
        <taxon>Malpighiales</taxon>
        <taxon>Salicaceae</taxon>
        <taxon>Saliceae</taxon>
        <taxon>Populus</taxon>
    </lineage>
</organism>
<proteinExistence type="predicted"/>
<evidence type="ECO:0000256" key="1">
    <source>
        <dbReference type="SAM" id="Phobius"/>
    </source>
</evidence>